<protein>
    <submittedName>
        <fullName evidence="1">41230_t:CDS:1</fullName>
    </submittedName>
</protein>
<proteinExistence type="predicted"/>
<sequence>MSNAMEKREVVTLKSTWSGSFSPFPTLNFPISNCGLEKILSCFLTLMTMMQILSNNTFTIQDMLTNTLQAVLHHNNDTISNSQSQNSDIINSQSTLQPLDSQINATLPINAISNKCQESFHQINICDSCKRTNFPDQEPSSSIN</sequence>
<comment type="caution">
    <text evidence="1">The sequence shown here is derived from an EMBL/GenBank/DDBJ whole genome shotgun (WGS) entry which is preliminary data.</text>
</comment>
<evidence type="ECO:0000313" key="1">
    <source>
        <dbReference type="EMBL" id="CAG8840110.1"/>
    </source>
</evidence>
<keyword evidence="2" id="KW-1185">Reference proteome</keyword>
<dbReference type="Proteomes" id="UP000789901">
    <property type="component" value="Unassembled WGS sequence"/>
</dbReference>
<dbReference type="EMBL" id="CAJVQB010062065">
    <property type="protein sequence ID" value="CAG8840110.1"/>
    <property type="molecule type" value="Genomic_DNA"/>
</dbReference>
<evidence type="ECO:0000313" key="2">
    <source>
        <dbReference type="Proteomes" id="UP000789901"/>
    </source>
</evidence>
<organism evidence="1 2">
    <name type="scientific">Gigaspora margarita</name>
    <dbReference type="NCBI Taxonomy" id="4874"/>
    <lineage>
        <taxon>Eukaryota</taxon>
        <taxon>Fungi</taxon>
        <taxon>Fungi incertae sedis</taxon>
        <taxon>Mucoromycota</taxon>
        <taxon>Glomeromycotina</taxon>
        <taxon>Glomeromycetes</taxon>
        <taxon>Diversisporales</taxon>
        <taxon>Gigasporaceae</taxon>
        <taxon>Gigaspora</taxon>
    </lineage>
</organism>
<gene>
    <name evidence="1" type="ORF">GMARGA_LOCUS34757</name>
</gene>
<name>A0ABN7WUA4_GIGMA</name>
<accession>A0ABN7WUA4</accession>
<reference evidence="1 2" key="1">
    <citation type="submission" date="2021-06" db="EMBL/GenBank/DDBJ databases">
        <authorList>
            <person name="Kallberg Y."/>
            <person name="Tangrot J."/>
            <person name="Rosling A."/>
        </authorList>
    </citation>
    <scope>NUCLEOTIDE SEQUENCE [LARGE SCALE GENOMIC DNA]</scope>
    <source>
        <strain evidence="1 2">120-4 pot B 10/14</strain>
    </source>
</reference>